<dbReference type="SMART" id="SM00320">
    <property type="entry name" value="WD40"/>
    <property type="match status" value="7"/>
</dbReference>
<evidence type="ECO:0000256" key="3">
    <source>
        <dbReference type="PROSITE-ProRule" id="PRU00221"/>
    </source>
</evidence>
<dbReference type="SUPFAM" id="SSF50978">
    <property type="entry name" value="WD40 repeat-like"/>
    <property type="match status" value="1"/>
</dbReference>
<dbReference type="EMBL" id="BNCO01000029">
    <property type="protein sequence ID" value="GIL58050.1"/>
    <property type="molecule type" value="Genomic_DNA"/>
</dbReference>
<evidence type="ECO:0000259" key="6">
    <source>
        <dbReference type="Pfam" id="PF08614"/>
    </source>
</evidence>
<evidence type="ECO:0000256" key="4">
    <source>
        <dbReference type="SAM" id="Coils"/>
    </source>
</evidence>
<feature type="coiled-coil region" evidence="4">
    <location>
        <begin position="48"/>
        <end position="160"/>
    </location>
</feature>
<dbReference type="InterPro" id="IPR013923">
    <property type="entry name" value="Autophagy-rel_prot_16_dom"/>
</dbReference>
<keyword evidence="2" id="KW-0677">Repeat</keyword>
<dbReference type="Pfam" id="PF00400">
    <property type="entry name" value="WD40"/>
    <property type="match status" value="6"/>
</dbReference>
<dbReference type="Gene3D" id="2.130.10.10">
    <property type="entry name" value="YVTN repeat-like/Quinoprotein amine dehydrogenase"/>
    <property type="match status" value="3"/>
</dbReference>
<sequence length="715" mass="73658">MKSYSPLAVAPPEWIVANCVAQLRQLYDTQTAPFITPFTDYSAGLQRARELEVRLLQLDKEGAELRDENAQLHSRLAAVDLAAAANTAAQLEEARAALTRAERELGSLYRDKANLLEEVVGANTSLTTARSALESSNAQLAQSRAEVSALREQLSALGAALESERATRVAATAELAAAMSARDGALTEAERLRHENVNLLRRLMEMKEGEAGRLNDINRMHEELLEQATRMRQEAELDRQATELIRQRAVAAALSSVAAVGALGQPASAASSVLVAAPQLAALGPAPLAPDAAGGGGATGASSGEWVGAVGAAQPGGVGGLSMPMSLRDVMGMLAGSPSQRGGGGAVGTAGMYGTVLRPPELRMPTRVPLAVVAVAHKGGCNSLAAQFPGHFVASCGADRTVALWDVATISGALGTVGGGGGGGGGSRGGSSGHVGPAISLMGMTAAVNDCAFTCDAAQVVAAGSDRALLVWDATSGRHRHTLTGHTGPVTAVALSPLDCRLAVSVSEDRSFKLWDLSRGFSVRSVPCAKMPLCLALSTDGNTVVTGHLDGSVLLWDVRQCRAGTATPLVEHHDQNQPVVCLAALPSNDSVLMLATRDGSLRLWDFRGATTMRLWRQPGFSLGTCGGTGRPRCHLGISADGRLLAAGAADGSVWVWDLRNAGAGPGAGADPKQLRGGPGGSPVHQDSVVATAFSSDMTALLSADKAGGLAFWQME</sequence>
<organism evidence="7 8">
    <name type="scientific">Volvox africanus</name>
    <dbReference type="NCBI Taxonomy" id="51714"/>
    <lineage>
        <taxon>Eukaryota</taxon>
        <taxon>Viridiplantae</taxon>
        <taxon>Chlorophyta</taxon>
        <taxon>core chlorophytes</taxon>
        <taxon>Chlorophyceae</taxon>
        <taxon>CS clade</taxon>
        <taxon>Chlamydomonadales</taxon>
        <taxon>Volvocaceae</taxon>
        <taxon>Volvox</taxon>
    </lineage>
</organism>
<feature type="region of interest" description="Disordered" evidence="5">
    <location>
        <begin position="665"/>
        <end position="685"/>
    </location>
</feature>
<comment type="caution">
    <text evidence="7">The sequence shown here is derived from an EMBL/GenBank/DDBJ whole genome shotgun (WGS) entry which is preliminary data.</text>
</comment>
<accession>A0A8J4BBK9</accession>
<feature type="repeat" description="WD" evidence="3">
    <location>
        <begin position="374"/>
        <end position="409"/>
    </location>
</feature>
<evidence type="ECO:0000256" key="1">
    <source>
        <dbReference type="ARBA" id="ARBA00022574"/>
    </source>
</evidence>
<evidence type="ECO:0000256" key="2">
    <source>
        <dbReference type="ARBA" id="ARBA00022737"/>
    </source>
</evidence>
<feature type="repeat" description="WD" evidence="3">
    <location>
        <begin position="441"/>
        <end position="482"/>
    </location>
</feature>
<gene>
    <name evidence="7" type="ORF">Vafri_13255</name>
</gene>
<dbReference type="CDD" id="cd00200">
    <property type="entry name" value="WD40"/>
    <property type="match status" value="1"/>
</dbReference>
<keyword evidence="1 3" id="KW-0853">WD repeat</keyword>
<evidence type="ECO:0000313" key="7">
    <source>
        <dbReference type="EMBL" id="GIL58050.1"/>
    </source>
</evidence>
<dbReference type="Pfam" id="PF08614">
    <property type="entry name" value="ATG16"/>
    <property type="match status" value="1"/>
</dbReference>
<feature type="repeat" description="WD" evidence="3">
    <location>
        <begin position="572"/>
        <end position="614"/>
    </location>
</feature>
<dbReference type="AlphaFoldDB" id="A0A8J4BBK9"/>
<keyword evidence="8" id="KW-1185">Reference proteome</keyword>
<feature type="coiled-coil region" evidence="4">
    <location>
        <begin position="189"/>
        <end position="245"/>
    </location>
</feature>
<proteinExistence type="predicted"/>
<dbReference type="PROSITE" id="PS50082">
    <property type="entry name" value="WD_REPEATS_2"/>
    <property type="match status" value="7"/>
</dbReference>
<dbReference type="InterPro" id="IPR001680">
    <property type="entry name" value="WD40_rpt"/>
</dbReference>
<name>A0A8J4BBK9_9CHLO</name>
<evidence type="ECO:0000313" key="8">
    <source>
        <dbReference type="Proteomes" id="UP000747399"/>
    </source>
</evidence>
<dbReference type="Proteomes" id="UP000747399">
    <property type="component" value="Unassembled WGS sequence"/>
</dbReference>
<dbReference type="InterPro" id="IPR015943">
    <property type="entry name" value="WD40/YVTN_repeat-like_dom_sf"/>
</dbReference>
<feature type="repeat" description="WD" evidence="3">
    <location>
        <begin position="483"/>
        <end position="525"/>
    </location>
</feature>
<dbReference type="InterPro" id="IPR019775">
    <property type="entry name" value="WD40_repeat_CS"/>
</dbReference>
<evidence type="ECO:0000256" key="5">
    <source>
        <dbReference type="SAM" id="MobiDB-lite"/>
    </source>
</evidence>
<keyword evidence="4" id="KW-0175">Coiled coil</keyword>
<dbReference type="PANTHER" id="PTHR19848">
    <property type="entry name" value="WD40 REPEAT PROTEIN"/>
    <property type="match status" value="1"/>
</dbReference>
<dbReference type="PROSITE" id="PS00678">
    <property type="entry name" value="WD_REPEATS_1"/>
    <property type="match status" value="5"/>
</dbReference>
<dbReference type="InterPro" id="IPR020472">
    <property type="entry name" value="WD40_PAC1"/>
</dbReference>
<dbReference type="PRINTS" id="PR00320">
    <property type="entry name" value="GPROTEINBRPT"/>
</dbReference>
<feature type="repeat" description="WD" evidence="3">
    <location>
        <begin position="535"/>
        <end position="559"/>
    </location>
</feature>
<dbReference type="PANTHER" id="PTHR19848:SF8">
    <property type="entry name" value="F-BOX AND WD REPEAT DOMAIN CONTAINING 7"/>
    <property type="match status" value="1"/>
</dbReference>
<dbReference type="InterPro" id="IPR036322">
    <property type="entry name" value="WD40_repeat_dom_sf"/>
</dbReference>
<dbReference type="PROSITE" id="PS50294">
    <property type="entry name" value="WD_REPEATS_REGION"/>
    <property type="match status" value="2"/>
</dbReference>
<feature type="domain" description="Autophagy-related protein 16" evidence="6">
    <location>
        <begin position="20"/>
        <end position="215"/>
    </location>
</feature>
<reference evidence="7" key="1">
    <citation type="journal article" date="2021" name="Proc. Natl. Acad. Sci. U.S.A.">
        <title>Three genomes in the algal genus Volvox reveal the fate of a haploid sex-determining region after a transition to homothallism.</title>
        <authorList>
            <person name="Yamamoto K."/>
            <person name="Hamaji T."/>
            <person name="Kawai-Toyooka H."/>
            <person name="Matsuzaki R."/>
            <person name="Takahashi F."/>
            <person name="Nishimura Y."/>
            <person name="Kawachi M."/>
            <person name="Noguchi H."/>
            <person name="Minakuchi Y."/>
            <person name="Umen J.G."/>
            <person name="Toyoda A."/>
            <person name="Nozaki H."/>
        </authorList>
    </citation>
    <scope>NUCLEOTIDE SEQUENCE</scope>
    <source>
        <strain evidence="7">NIES-3780</strain>
    </source>
</reference>
<feature type="repeat" description="WD" evidence="3">
    <location>
        <begin position="681"/>
        <end position="715"/>
    </location>
</feature>
<protein>
    <recommendedName>
        <fullName evidence="6">Autophagy-related protein 16 domain-containing protein</fullName>
    </recommendedName>
</protein>
<feature type="repeat" description="WD" evidence="3">
    <location>
        <begin position="635"/>
        <end position="660"/>
    </location>
</feature>